<dbReference type="PANTHER" id="PTHR35617">
    <property type="entry name" value="PHAGE_INTEGRASE DOMAIN-CONTAINING PROTEIN"/>
    <property type="match status" value="1"/>
</dbReference>
<dbReference type="GO" id="GO:0003677">
    <property type="term" value="F:DNA binding"/>
    <property type="evidence" value="ECO:0007669"/>
    <property type="project" value="InterPro"/>
</dbReference>
<dbReference type="Proteomes" id="UP001162156">
    <property type="component" value="Unassembled WGS sequence"/>
</dbReference>
<reference evidence="4" key="1">
    <citation type="journal article" date="2023" name="Insect Mol. Biol.">
        <title>Genome sequencing provides insights into the evolution of gene families encoding plant cell wall-degrading enzymes in longhorned beetles.</title>
        <authorList>
            <person name="Shin N.R."/>
            <person name="Okamura Y."/>
            <person name="Kirsch R."/>
            <person name="Pauchet Y."/>
        </authorList>
    </citation>
    <scope>NUCLEOTIDE SEQUENCE</scope>
    <source>
        <strain evidence="4">RBIC_L_NR</strain>
    </source>
</reference>
<evidence type="ECO:0000259" key="3">
    <source>
        <dbReference type="Pfam" id="PF00589"/>
    </source>
</evidence>
<dbReference type="CDD" id="cd00397">
    <property type="entry name" value="DNA_BRE_C"/>
    <property type="match status" value="1"/>
</dbReference>
<dbReference type="GO" id="GO:0006310">
    <property type="term" value="P:DNA recombination"/>
    <property type="evidence" value="ECO:0007669"/>
    <property type="project" value="UniProtKB-KW"/>
</dbReference>
<proteinExistence type="predicted"/>
<dbReference type="InterPro" id="IPR011010">
    <property type="entry name" value="DNA_brk_join_enz"/>
</dbReference>
<evidence type="ECO:0000256" key="2">
    <source>
        <dbReference type="SAM" id="MobiDB-lite"/>
    </source>
</evidence>
<feature type="compositionally biased region" description="Polar residues" evidence="2">
    <location>
        <begin position="23"/>
        <end position="38"/>
    </location>
</feature>
<protein>
    <recommendedName>
        <fullName evidence="3">Tyr recombinase domain-containing protein</fullName>
    </recommendedName>
</protein>
<dbReference type="SUPFAM" id="SSF56349">
    <property type="entry name" value="DNA breaking-rejoining enzymes"/>
    <property type="match status" value="1"/>
</dbReference>
<feature type="region of interest" description="Disordered" evidence="2">
    <location>
        <begin position="1"/>
        <end position="42"/>
    </location>
</feature>
<name>A0AAV8XFJ3_9CUCU</name>
<evidence type="ECO:0000313" key="4">
    <source>
        <dbReference type="EMBL" id="KAJ8937329.1"/>
    </source>
</evidence>
<dbReference type="AlphaFoldDB" id="A0AAV8XFJ3"/>
<dbReference type="InterPro" id="IPR013762">
    <property type="entry name" value="Integrase-like_cat_sf"/>
</dbReference>
<dbReference type="Pfam" id="PF00589">
    <property type="entry name" value="Phage_integrase"/>
    <property type="match status" value="1"/>
</dbReference>
<dbReference type="Gene3D" id="1.10.443.10">
    <property type="entry name" value="Intergrase catalytic core"/>
    <property type="match status" value="1"/>
</dbReference>
<sequence>MEIQRTMRVLPSERSDNQKEKTSGSGDSSIEAVKNSSSEEVEKPWELDADGLRIFGEDPVLEEPELILHSSVATRWKKYLSDGLTKEVKESLLKKYPRKGKLSFEPPILNDEVAVNLKESALKRDKYFGATQKLAGSALSALAPVIESLAPLKDPDHVKNLEQVWNAAKLLIEIHRSQTVARKACILPTLSKTWATTLEKRVTDSYLFGDKLVDKVKEIKAIGKVGEEMKLVPVKKVIHGNRSFKCEKLGGSEEVSGSSEREIIFSSKEDTDFQVSTETIILLEVESIPATESTLPEPLVSQCNVSTFAGRLKNFVKVWESISEDKFVLQTVRGYKIPFQSFPVQFHPPPSRVWSDLESVCIQSEIDRMLSIDKPELCIAKTLNQYLSVTKKPWGDNDSLFVSFCKPHKAVASETISRWIRSTLESLGVDKRFTAHSTRHASTSKACEKGVSIEEIKKVAGWSQNSKVFADFYQQPITIVTNKFAESVLSPSTSGS</sequence>
<keyword evidence="5" id="KW-1185">Reference proteome</keyword>
<feature type="compositionally biased region" description="Basic and acidic residues" evidence="2">
    <location>
        <begin position="11"/>
        <end position="22"/>
    </location>
</feature>
<gene>
    <name evidence="4" type="ORF">NQ314_011935</name>
</gene>
<keyword evidence="1" id="KW-0233">DNA recombination</keyword>
<accession>A0AAV8XFJ3</accession>
<comment type="caution">
    <text evidence="4">The sequence shown here is derived from an EMBL/GenBank/DDBJ whole genome shotgun (WGS) entry which is preliminary data.</text>
</comment>
<feature type="domain" description="Tyr recombinase" evidence="3">
    <location>
        <begin position="379"/>
        <end position="468"/>
    </location>
</feature>
<dbReference type="GO" id="GO:0015074">
    <property type="term" value="P:DNA integration"/>
    <property type="evidence" value="ECO:0007669"/>
    <property type="project" value="InterPro"/>
</dbReference>
<dbReference type="InterPro" id="IPR002104">
    <property type="entry name" value="Integrase_catalytic"/>
</dbReference>
<evidence type="ECO:0000256" key="1">
    <source>
        <dbReference type="ARBA" id="ARBA00023172"/>
    </source>
</evidence>
<evidence type="ECO:0000313" key="5">
    <source>
        <dbReference type="Proteomes" id="UP001162156"/>
    </source>
</evidence>
<dbReference type="PANTHER" id="PTHR35617:SF3">
    <property type="entry name" value="CORE-BINDING (CB) DOMAIN-CONTAINING PROTEIN"/>
    <property type="match status" value="1"/>
</dbReference>
<organism evidence="4 5">
    <name type="scientific">Rhamnusium bicolor</name>
    <dbReference type="NCBI Taxonomy" id="1586634"/>
    <lineage>
        <taxon>Eukaryota</taxon>
        <taxon>Metazoa</taxon>
        <taxon>Ecdysozoa</taxon>
        <taxon>Arthropoda</taxon>
        <taxon>Hexapoda</taxon>
        <taxon>Insecta</taxon>
        <taxon>Pterygota</taxon>
        <taxon>Neoptera</taxon>
        <taxon>Endopterygota</taxon>
        <taxon>Coleoptera</taxon>
        <taxon>Polyphaga</taxon>
        <taxon>Cucujiformia</taxon>
        <taxon>Chrysomeloidea</taxon>
        <taxon>Cerambycidae</taxon>
        <taxon>Lepturinae</taxon>
        <taxon>Rhagiini</taxon>
        <taxon>Rhamnusium</taxon>
    </lineage>
</organism>
<dbReference type="EMBL" id="JANEYF010003322">
    <property type="protein sequence ID" value="KAJ8937329.1"/>
    <property type="molecule type" value="Genomic_DNA"/>
</dbReference>